<dbReference type="GO" id="GO:0003714">
    <property type="term" value="F:transcription corepressor activity"/>
    <property type="evidence" value="ECO:0007669"/>
    <property type="project" value="EnsemblMetazoa"/>
</dbReference>
<dbReference type="PROSITE" id="PS50082">
    <property type="entry name" value="WD_REPEATS_2"/>
    <property type="match status" value="3"/>
</dbReference>
<feature type="region of interest" description="Disordered" evidence="6">
    <location>
        <begin position="140"/>
        <end position="224"/>
    </location>
</feature>
<dbReference type="GO" id="GO:0050807">
    <property type="term" value="P:regulation of synapse organization"/>
    <property type="evidence" value="ECO:0007669"/>
    <property type="project" value="EnsemblMetazoa"/>
</dbReference>
<dbReference type="FunCoup" id="E3LY50">
    <property type="interactions" value="2413"/>
</dbReference>
<dbReference type="GO" id="GO:0000122">
    <property type="term" value="P:negative regulation of transcription by RNA polymerase II"/>
    <property type="evidence" value="ECO:0007669"/>
    <property type="project" value="EnsemblMetazoa"/>
</dbReference>
<dbReference type="CDD" id="cd00200">
    <property type="entry name" value="WD40"/>
    <property type="match status" value="1"/>
</dbReference>
<evidence type="ECO:0000313" key="8">
    <source>
        <dbReference type="EMBL" id="EFO84621.1"/>
    </source>
</evidence>
<comment type="subcellular location">
    <subcellularLocation>
        <location evidence="1">Nucleus</location>
    </subcellularLocation>
</comment>
<dbReference type="GO" id="GO:0005667">
    <property type="term" value="C:transcription regulator complex"/>
    <property type="evidence" value="ECO:0007669"/>
    <property type="project" value="TreeGrafter"/>
</dbReference>
<evidence type="ECO:0000256" key="4">
    <source>
        <dbReference type="PROSITE-ProRule" id="PRU00221"/>
    </source>
</evidence>
<dbReference type="GO" id="GO:0090090">
    <property type="term" value="P:negative regulation of canonical Wnt signaling pathway"/>
    <property type="evidence" value="ECO:0007669"/>
    <property type="project" value="EnsemblMetazoa"/>
</dbReference>
<dbReference type="PANTHER" id="PTHR10814">
    <property type="entry name" value="TRANSDUCIN-LIKE ENHANCER PROTEIN"/>
    <property type="match status" value="1"/>
</dbReference>
<feature type="coiled-coil region" evidence="5">
    <location>
        <begin position="6"/>
        <end position="43"/>
    </location>
</feature>
<dbReference type="InParanoid" id="E3LY50"/>
<dbReference type="PRINTS" id="PR01850">
    <property type="entry name" value="GROUCHOFAMLY"/>
</dbReference>
<feature type="repeat" description="WD" evidence="4">
    <location>
        <begin position="411"/>
        <end position="452"/>
    </location>
</feature>
<dbReference type="PROSITE" id="PS50294">
    <property type="entry name" value="WD_REPEATS_REGION"/>
    <property type="match status" value="2"/>
</dbReference>
<dbReference type="InterPro" id="IPR015943">
    <property type="entry name" value="WD40/YVTN_repeat-like_dom_sf"/>
</dbReference>
<evidence type="ECO:0000256" key="1">
    <source>
        <dbReference type="ARBA" id="ARBA00004123"/>
    </source>
</evidence>
<keyword evidence="5" id="KW-0175">Coiled coil</keyword>
<dbReference type="AlphaFoldDB" id="E3LY50"/>
<feature type="compositionally biased region" description="Acidic residues" evidence="6">
    <location>
        <begin position="163"/>
        <end position="175"/>
    </location>
</feature>
<dbReference type="HOGENOM" id="CLU_007612_3_0_1"/>
<gene>
    <name evidence="8" type="primary">Cre-unc-37</name>
    <name evidence="8" type="ORF">CRE_03761</name>
</gene>
<dbReference type="GO" id="GO:0050770">
    <property type="term" value="P:regulation of axonogenesis"/>
    <property type="evidence" value="ECO:0007669"/>
    <property type="project" value="EnsemblMetazoa"/>
</dbReference>
<dbReference type="eggNOG" id="KOG0639">
    <property type="taxonomic scope" value="Eukaryota"/>
</dbReference>
<dbReference type="SUPFAM" id="SSF50978">
    <property type="entry name" value="WD40 repeat-like"/>
    <property type="match status" value="1"/>
</dbReference>
<dbReference type="GO" id="GO:0005634">
    <property type="term" value="C:nucleus"/>
    <property type="evidence" value="ECO:0007669"/>
    <property type="project" value="UniProtKB-SubCell"/>
</dbReference>
<feature type="repeat" description="WD" evidence="4">
    <location>
        <begin position="453"/>
        <end position="494"/>
    </location>
</feature>
<evidence type="ECO:0000256" key="3">
    <source>
        <dbReference type="ARBA" id="ARBA00023242"/>
    </source>
</evidence>
<dbReference type="OMA" id="EHQASCL"/>
<dbReference type="Pfam" id="PF00400">
    <property type="entry name" value="WD40"/>
    <property type="match status" value="4"/>
</dbReference>
<protein>
    <submittedName>
        <fullName evidence="8">CRE-UNC-37 protein</fullName>
    </submittedName>
</protein>
<evidence type="ECO:0000259" key="7">
    <source>
        <dbReference type="Pfam" id="PF03920"/>
    </source>
</evidence>
<dbReference type="GO" id="GO:0061629">
    <property type="term" value="F:RNA polymerase II-specific DNA-binding transcription factor binding"/>
    <property type="evidence" value="ECO:0007669"/>
    <property type="project" value="EnsemblMetazoa"/>
</dbReference>
<evidence type="ECO:0000313" key="9">
    <source>
        <dbReference type="Proteomes" id="UP000008281"/>
    </source>
</evidence>
<dbReference type="PANTHER" id="PTHR10814:SF21">
    <property type="entry name" value="PROTEIN GROUCHO"/>
    <property type="match status" value="1"/>
</dbReference>
<accession>E3LY50</accession>
<dbReference type="Pfam" id="PF03920">
    <property type="entry name" value="TLE_N"/>
    <property type="match status" value="1"/>
</dbReference>
<dbReference type="GO" id="GO:0007268">
    <property type="term" value="P:chemical synaptic transmission"/>
    <property type="evidence" value="ECO:0007669"/>
    <property type="project" value="EnsemblMetazoa"/>
</dbReference>
<dbReference type="Proteomes" id="UP000008281">
    <property type="component" value="Unassembled WGS sequence"/>
</dbReference>
<evidence type="ECO:0000256" key="2">
    <source>
        <dbReference type="ARBA" id="ARBA00005969"/>
    </source>
</evidence>
<dbReference type="GO" id="GO:0045202">
    <property type="term" value="C:synapse"/>
    <property type="evidence" value="ECO:0007669"/>
    <property type="project" value="GOC"/>
</dbReference>
<dbReference type="FunFam" id="2.130.10.10:FF:001072">
    <property type="entry name" value="Transcription factor unc-37"/>
    <property type="match status" value="1"/>
</dbReference>
<keyword evidence="3" id="KW-0539">Nucleus</keyword>
<dbReference type="InterPro" id="IPR009146">
    <property type="entry name" value="Groucho_enhance"/>
</dbReference>
<keyword evidence="9" id="KW-1185">Reference proteome</keyword>
<dbReference type="Gene3D" id="2.130.10.10">
    <property type="entry name" value="YVTN repeat-like/Quinoprotein amine dehydrogenase"/>
    <property type="match status" value="1"/>
</dbReference>
<feature type="repeat" description="WD" evidence="4">
    <location>
        <begin position="535"/>
        <end position="566"/>
    </location>
</feature>
<reference evidence="8" key="1">
    <citation type="submission" date="2007-07" db="EMBL/GenBank/DDBJ databases">
        <title>PCAP assembly of the Caenorhabditis remanei genome.</title>
        <authorList>
            <consortium name="The Caenorhabditis remanei Sequencing Consortium"/>
            <person name="Wilson R.K."/>
        </authorList>
    </citation>
    <scope>NUCLEOTIDE SEQUENCE [LARGE SCALE GENOMIC DNA]</scope>
    <source>
        <strain evidence="8">PB4641</strain>
    </source>
</reference>
<dbReference type="InterPro" id="IPR036322">
    <property type="entry name" value="WD40_repeat_dom_sf"/>
</dbReference>
<evidence type="ECO:0000256" key="6">
    <source>
        <dbReference type="SAM" id="MobiDB-lite"/>
    </source>
</evidence>
<dbReference type="InterPro" id="IPR001680">
    <property type="entry name" value="WD40_rpt"/>
</dbReference>
<proteinExistence type="inferred from homology"/>
<name>E3LY50_CAERE</name>
<dbReference type="EMBL" id="DS268418">
    <property type="protein sequence ID" value="EFO84621.1"/>
    <property type="molecule type" value="Genomic_DNA"/>
</dbReference>
<keyword evidence="4" id="KW-0853">WD repeat</keyword>
<feature type="domain" description="Groucho/TLE N-terminal Q-rich" evidence="7">
    <location>
        <begin position="2"/>
        <end position="97"/>
    </location>
</feature>
<dbReference type="InterPro" id="IPR005617">
    <property type="entry name" value="Groucho/TLE_N"/>
</dbReference>
<dbReference type="SMART" id="SM00320">
    <property type="entry name" value="WD40"/>
    <property type="match status" value="7"/>
</dbReference>
<evidence type="ECO:0000256" key="5">
    <source>
        <dbReference type="SAM" id="Coils"/>
    </source>
</evidence>
<feature type="compositionally biased region" description="Polar residues" evidence="6">
    <location>
        <begin position="193"/>
        <end position="224"/>
    </location>
</feature>
<sequence>MKPSYLESLERIKEEHSEMNKHLNQQRAELEKVNTEKENMHRSYMTYAEVAGTMRNDIKRAEEANKRLQEFILQTLSPLLSPEHQASCLAAMESFKSASSPRENGNGAAALPPGFPPGAAGMLGMLPFGMNPAMSQLFNQFTSQNGDGTGAGGSEAKKAKLEDPDDNELEIDVTNDDNPSTTNGGAGHKNGRDSTNSVASSGASTPSIASNSAKARQQQPQGGLQSLEQMSFLAGLSEFQLYFERLRHRHPNMLRQGGYNLFSDPHAHAKIAAAMSQMSGRPAYSFKIVDGVPTPTLFPADAQKGPGIPTGLKKKMELNHGEVVCAATIARDNTRVYTGGKGCVKIWDVCESDITGNTVANRPSIATLDCLKENYIRSCKLFQDGKTLLIGGEASTVALWDLTTQMKTLDLETDSQACYALALSPDEKLLFACLADGNILIYDIHNREKVHTLPGHQDGASCLDLSKDGTKLWSGGLDNSVRCWDLGQRKELAKHDFSSQVFSLGCCPNDEWVAVGMENNNVEVLSTTMKEKYQLTQHESCVLSLKFAHSGKFFISTGKDNALNAWRTPYGASLFQLKENTSVLSCDISFDDSLIVTGSGEKKATLYAIDY</sequence>
<organism evidence="9">
    <name type="scientific">Caenorhabditis remanei</name>
    <name type="common">Caenorhabditis vulgaris</name>
    <dbReference type="NCBI Taxonomy" id="31234"/>
    <lineage>
        <taxon>Eukaryota</taxon>
        <taxon>Metazoa</taxon>
        <taxon>Ecdysozoa</taxon>
        <taxon>Nematoda</taxon>
        <taxon>Chromadorea</taxon>
        <taxon>Rhabditida</taxon>
        <taxon>Rhabditina</taxon>
        <taxon>Rhabditomorpha</taxon>
        <taxon>Rhabditoidea</taxon>
        <taxon>Rhabditidae</taxon>
        <taxon>Peloderinae</taxon>
        <taxon>Caenorhabditis</taxon>
    </lineage>
</organism>
<comment type="similarity">
    <text evidence="2">Belongs to the WD repeat Groucho/TLE family.</text>
</comment>
<dbReference type="OrthoDB" id="2624652at2759"/>
<dbReference type="STRING" id="31234.E3LY50"/>